<proteinExistence type="predicted"/>
<name>A0A7G6U380_9BRAD</name>
<protein>
    <submittedName>
        <fullName evidence="1">Uncharacterized protein</fullName>
    </submittedName>
</protein>
<reference evidence="2" key="1">
    <citation type="journal article" date="2020" name="Mol. Plant Microbe">
        <title>Rhizobial microsymbionts of the narrowly endemic Oxytropis species growing in Kamchatka are characterized by significant genetic diversity and possess a set of genes that are associated with T3SS and T6SS secretion systems and can affect the development of symbiosis.</title>
        <authorList>
            <person name="Safronova V."/>
            <person name="Guro P."/>
            <person name="Sazanova A."/>
            <person name="Kuznetsova I."/>
            <person name="Belimov A."/>
            <person name="Yakubov V."/>
            <person name="Chirak E."/>
            <person name="Afonin A."/>
            <person name="Gogolev Y."/>
            <person name="Andronov E."/>
            <person name="Tikhonovich I."/>
        </authorList>
    </citation>
    <scope>NUCLEOTIDE SEQUENCE [LARGE SCALE GENOMIC DNA]</scope>
    <source>
        <strain evidence="2">581</strain>
    </source>
</reference>
<evidence type="ECO:0000313" key="2">
    <source>
        <dbReference type="Proteomes" id="UP000515291"/>
    </source>
</evidence>
<gene>
    <name evidence="1" type="ORF">HB776_21300</name>
</gene>
<dbReference type="AlphaFoldDB" id="A0A7G6U380"/>
<dbReference type="Proteomes" id="UP000515291">
    <property type="component" value="Chromosome"/>
</dbReference>
<evidence type="ECO:0000313" key="1">
    <source>
        <dbReference type="EMBL" id="QND73462.1"/>
    </source>
</evidence>
<organism evidence="1 2">
    <name type="scientific">Tardiphaga robiniae</name>
    <dbReference type="NCBI Taxonomy" id="943830"/>
    <lineage>
        <taxon>Bacteria</taxon>
        <taxon>Pseudomonadati</taxon>
        <taxon>Pseudomonadota</taxon>
        <taxon>Alphaproteobacteria</taxon>
        <taxon>Hyphomicrobiales</taxon>
        <taxon>Nitrobacteraceae</taxon>
        <taxon>Tardiphaga</taxon>
    </lineage>
</organism>
<dbReference type="KEGG" id="trb:HB776_21300"/>
<sequence length="56" mass="6179">MAVDDINVLARRAPVPLLVLEPLQHAALTTENTGSFTIQLQLADPRERSSMRHAIT</sequence>
<accession>A0A7G6U380</accession>
<dbReference type="EMBL" id="CP050292">
    <property type="protein sequence ID" value="QND73462.1"/>
    <property type="molecule type" value="Genomic_DNA"/>
</dbReference>